<evidence type="ECO:0000313" key="6">
    <source>
        <dbReference type="Proteomes" id="UP000000852"/>
    </source>
</evidence>
<reference evidence="5 6" key="1">
    <citation type="journal article" date="2009" name="Stand. Genomic Sci.">
        <title>Complete genome sequence of Pedobacter heparinus type strain (HIM 762-3).</title>
        <authorList>
            <person name="Han C."/>
            <person name="Spring S."/>
            <person name="Lapidus A."/>
            <person name="Del Rio T.G."/>
            <person name="Tice H."/>
            <person name="Copeland A."/>
            <person name="Cheng J.F."/>
            <person name="Lucas S."/>
            <person name="Chen F."/>
            <person name="Nolan M."/>
            <person name="Bruce D."/>
            <person name="Goodwin L."/>
            <person name="Pitluck S."/>
            <person name="Ivanova N."/>
            <person name="Mavromatis K."/>
            <person name="Mikhailova N."/>
            <person name="Pati A."/>
            <person name="Chen A."/>
            <person name="Palaniappan K."/>
            <person name="Land M."/>
            <person name="Hauser L."/>
            <person name="Chang Y.J."/>
            <person name="Jeffries C.C."/>
            <person name="Saunders E."/>
            <person name="Chertkov O."/>
            <person name="Brettin T."/>
            <person name="Goker M."/>
            <person name="Rohde M."/>
            <person name="Bristow J."/>
            <person name="Eisen J.A."/>
            <person name="Markowitz V."/>
            <person name="Hugenholtz P."/>
            <person name="Kyrpides N.C."/>
            <person name="Klenk H.P."/>
            <person name="Detter J.C."/>
        </authorList>
    </citation>
    <scope>NUCLEOTIDE SEQUENCE [LARGE SCALE GENOMIC DNA]</scope>
    <source>
        <strain evidence="6">ATCC 13125 / DSM 2366 / CIP 104194 / JCM 7457 / NBRC 12017 / NCIMB 9290 / NRRL B-14731 / HIM 762-3</strain>
    </source>
</reference>
<dbReference type="GO" id="GO:0016020">
    <property type="term" value="C:membrane"/>
    <property type="evidence" value="ECO:0007669"/>
    <property type="project" value="InterPro"/>
</dbReference>
<gene>
    <name evidence="5" type="ordered locus">Phep_1617</name>
</gene>
<dbReference type="GO" id="GO:0000155">
    <property type="term" value="F:phosphorelay sensor kinase activity"/>
    <property type="evidence" value="ECO:0007669"/>
    <property type="project" value="InterPro"/>
</dbReference>
<dbReference type="InterPro" id="IPR011110">
    <property type="entry name" value="Reg_prop"/>
</dbReference>
<dbReference type="Proteomes" id="UP000000852">
    <property type="component" value="Chromosome"/>
</dbReference>
<dbReference type="InterPro" id="IPR015943">
    <property type="entry name" value="WD40/YVTN_repeat-like_dom_sf"/>
</dbReference>
<dbReference type="InterPro" id="IPR013783">
    <property type="entry name" value="Ig-like_fold"/>
</dbReference>
<dbReference type="GO" id="GO:0046983">
    <property type="term" value="F:protein dimerization activity"/>
    <property type="evidence" value="ECO:0007669"/>
    <property type="project" value="InterPro"/>
</dbReference>
<dbReference type="InterPro" id="IPR011712">
    <property type="entry name" value="Sig_transdc_His_kin_sub3_dim/P"/>
</dbReference>
<dbReference type="Gene3D" id="1.20.5.1930">
    <property type="match status" value="1"/>
</dbReference>
<dbReference type="PANTHER" id="PTHR43547">
    <property type="entry name" value="TWO-COMPONENT HISTIDINE KINASE"/>
    <property type="match status" value="1"/>
</dbReference>
<dbReference type="eggNOG" id="COG4585">
    <property type="taxonomic scope" value="Bacteria"/>
</dbReference>
<dbReference type="OrthoDB" id="9809670at2"/>
<keyword evidence="2" id="KW-1133">Transmembrane helix</keyword>
<keyword evidence="6" id="KW-1185">Reference proteome</keyword>
<dbReference type="RefSeq" id="WP_015807445.1">
    <property type="nucleotide sequence ID" value="NZ_AQGK01000001.1"/>
</dbReference>
<dbReference type="AlphaFoldDB" id="C6XUI0"/>
<dbReference type="SUPFAM" id="SSF55874">
    <property type="entry name" value="ATPase domain of HSP90 chaperone/DNA topoisomerase II/histidine kinase"/>
    <property type="match status" value="1"/>
</dbReference>
<dbReference type="Gene3D" id="2.60.40.10">
    <property type="entry name" value="Immunoglobulins"/>
    <property type="match status" value="1"/>
</dbReference>
<evidence type="ECO:0000259" key="3">
    <source>
        <dbReference type="Pfam" id="PF07495"/>
    </source>
</evidence>
<keyword evidence="5" id="KW-0547">Nucleotide-binding</keyword>
<evidence type="ECO:0000259" key="4">
    <source>
        <dbReference type="Pfam" id="PF07730"/>
    </source>
</evidence>
<dbReference type="PANTHER" id="PTHR43547:SF2">
    <property type="entry name" value="HYBRID SIGNAL TRANSDUCTION HISTIDINE KINASE C"/>
    <property type="match status" value="1"/>
</dbReference>
<keyword evidence="2" id="KW-0472">Membrane</keyword>
<dbReference type="Pfam" id="PF07730">
    <property type="entry name" value="HisKA_3"/>
    <property type="match status" value="1"/>
</dbReference>
<protein>
    <submittedName>
        <fullName evidence="5">ATP-binding region ATPase domain protein</fullName>
    </submittedName>
</protein>
<dbReference type="Pfam" id="PF07494">
    <property type="entry name" value="Reg_prop"/>
    <property type="match status" value="4"/>
</dbReference>
<dbReference type="GO" id="GO:0005524">
    <property type="term" value="F:ATP binding"/>
    <property type="evidence" value="ECO:0007669"/>
    <property type="project" value="UniProtKB-KW"/>
</dbReference>
<dbReference type="SUPFAM" id="SSF63829">
    <property type="entry name" value="Calcium-dependent phosphotriesterase"/>
    <property type="match status" value="3"/>
</dbReference>
<dbReference type="Gene3D" id="2.130.10.10">
    <property type="entry name" value="YVTN repeat-like/Quinoprotein amine dehydrogenase"/>
    <property type="match status" value="3"/>
</dbReference>
<name>C6XUI0_PEDHD</name>
<organism evidence="5 6">
    <name type="scientific">Pedobacter heparinus (strain ATCC 13125 / DSM 2366 / CIP 104194 / JCM 7457 / NBRC 12017 / NCIMB 9290 / NRRL B-14731 / HIM 762-3)</name>
    <dbReference type="NCBI Taxonomy" id="485917"/>
    <lineage>
        <taxon>Bacteria</taxon>
        <taxon>Pseudomonadati</taxon>
        <taxon>Bacteroidota</taxon>
        <taxon>Sphingobacteriia</taxon>
        <taxon>Sphingobacteriales</taxon>
        <taxon>Sphingobacteriaceae</taxon>
        <taxon>Pedobacter</taxon>
    </lineage>
</organism>
<dbReference type="Gene3D" id="3.30.565.10">
    <property type="entry name" value="Histidine kinase-like ATPase, C-terminal domain"/>
    <property type="match status" value="1"/>
</dbReference>
<sequence length="975" mass="109512">MLFLLASGLQAFSQRYNFEHYNIEDGLVQSQVTAITQDKQRRLWIATLGGLSCFNGNQFINFGKTDGLNSNFILSLAVNDQNSLFIGSGRGLSAYNGFSFYHYKETNNWTDMLVAGTGNMVYGLSDRHLFKTNRSATERVNISRDTAEMVTTLTTDQGGKIWAAVYTHGIYSLEGNKWQAKITGAAVKNLVVTGLLIDKFVKDKIWLLTTTGIFLSEHGKLLSRYAGKIKKATAILQDEKGNIWLGTNKGAWYISTDHEIYFNAKNGFTDNVVKQIFRDAENNIWFGTDGSGIYRFNSNGYVTFDESQGLQNNIVMSIVNGPKPDEIWLGTYDGLFSQQNNQIRRISIPSDNEDTKRINVLLKDSKNDIWVGTVGGGLWLYHKNRFKRIDHESRGIACNAIMEDRDHNIWLSTNTGCFMVDNLSKKISRISPRFGSSLLEIGKDSIITGTQNGAYLVNHKKEIKRLKFRLIEGSSILAMLKNGPDVFFGTADNGLIIWDTVTGKVKQLSTKNGLFSDHIYSLLLDKRGTIWIGTGRGINRLNSKDHSLIKGNDGNALLVECNQNAILEKDDKIWIGTTKGAIVHYNKISPSVAGTPYVFINSAGVLSQNKKGDQNNLQITYKERELNQEITLPYDHNHLNINFTGIYLTNPKALMYTYRLIGLDTTYSKPAANSSINYTALPPGKYTFQVKALTVSGIESGNTAAIQFQITPPYYQTAIFKIFILLVILLLIILSVYVIINLNERQRRLRLKIKLEEQFKIRKQTAEDFHDDLGNKLTRISVLSEVLTSMTDQDDTEKRAIIQKIKTNVNELYTGTKDILWSLNPKHDTLCELLTHIREFGQEMFNGTPILFEEETSLNDTDSRLSLEMSRNILMIFKEAIHNALKHSKADHVKFTAKMAHDVLDIRLDDNGTGFDVASAGNGHGINNMNVRAARINGILNIISNTKGTTIALSVKFKTSKNAESGRSKSSYHRR</sequence>
<dbReference type="KEGG" id="phe:Phep_1617"/>
<dbReference type="STRING" id="485917.Phep_1617"/>
<keyword evidence="5" id="KW-0067">ATP-binding</keyword>
<accession>C6XUI0</accession>
<dbReference type="CDD" id="cd16917">
    <property type="entry name" value="HATPase_UhpB-NarQ-NarX-like"/>
    <property type="match status" value="1"/>
</dbReference>
<evidence type="ECO:0000256" key="2">
    <source>
        <dbReference type="SAM" id="Phobius"/>
    </source>
</evidence>
<feature type="transmembrane region" description="Helical" evidence="2">
    <location>
        <begin position="718"/>
        <end position="740"/>
    </location>
</feature>
<keyword evidence="1" id="KW-0597">Phosphoprotein</keyword>
<dbReference type="Pfam" id="PF07495">
    <property type="entry name" value="Y_Y_Y"/>
    <property type="match status" value="1"/>
</dbReference>
<dbReference type="EMBL" id="CP001681">
    <property type="protein sequence ID" value="ACU03830.1"/>
    <property type="molecule type" value="Genomic_DNA"/>
</dbReference>
<keyword evidence="2" id="KW-0812">Transmembrane</keyword>
<dbReference type="HOGENOM" id="CLU_000445_28_2_10"/>
<proteinExistence type="predicted"/>
<dbReference type="eggNOG" id="COG3292">
    <property type="taxonomic scope" value="Bacteria"/>
</dbReference>
<evidence type="ECO:0000313" key="5">
    <source>
        <dbReference type="EMBL" id="ACU03830.1"/>
    </source>
</evidence>
<dbReference type="InterPro" id="IPR036890">
    <property type="entry name" value="HATPase_C_sf"/>
</dbReference>
<evidence type="ECO:0000256" key="1">
    <source>
        <dbReference type="ARBA" id="ARBA00022553"/>
    </source>
</evidence>
<dbReference type="InterPro" id="IPR011123">
    <property type="entry name" value="Y_Y_Y"/>
</dbReference>
<feature type="domain" description="Two component regulator three Y" evidence="3">
    <location>
        <begin position="650"/>
        <end position="710"/>
    </location>
</feature>
<feature type="domain" description="Signal transduction histidine kinase subgroup 3 dimerisation and phosphoacceptor" evidence="4">
    <location>
        <begin position="762"/>
        <end position="826"/>
    </location>
</feature>